<evidence type="ECO:0000256" key="7">
    <source>
        <dbReference type="ARBA" id="ARBA00022989"/>
    </source>
</evidence>
<keyword evidence="3" id="KW-0813">Transport</keyword>
<evidence type="ECO:0000256" key="4">
    <source>
        <dbReference type="ARBA" id="ARBA00022547"/>
    </source>
</evidence>
<organism evidence="13">
    <name type="scientific">Southwellina hispida</name>
    <dbReference type="NCBI Taxonomy" id="449650"/>
    <lineage>
        <taxon>Eukaryota</taxon>
        <taxon>Metazoa</taxon>
        <taxon>Spiralia</taxon>
        <taxon>Lophotrochozoa</taxon>
        <taxon>Acanthocephala</taxon>
        <taxon>Palaeacanthocephala</taxon>
        <taxon>Polymorphida</taxon>
        <taxon>Polymorphidae</taxon>
        <taxon>Southwellina</taxon>
    </lineage>
</organism>
<feature type="transmembrane region" description="Helical" evidence="12">
    <location>
        <begin position="89"/>
        <end position="110"/>
    </location>
</feature>
<evidence type="ECO:0000256" key="3">
    <source>
        <dbReference type="ARBA" id="ARBA00022448"/>
    </source>
</evidence>
<keyword evidence="7 12" id="KW-1133">Transmembrane helix</keyword>
<evidence type="ECO:0000256" key="1">
    <source>
        <dbReference type="ARBA" id="ARBA00004141"/>
    </source>
</evidence>
<dbReference type="GeneID" id="23629312"/>
<protein>
    <recommendedName>
        <fullName evidence="11">ATP synthase subunit a</fullName>
    </recommendedName>
</protein>
<evidence type="ECO:0000256" key="2">
    <source>
        <dbReference type="ARBA" id="ARBA00006810"/>
    </source>
</evidence>
<geneLocation type="mitochondrion" evidence="13"/>
<evidence type="ECO:0000256" key="5">
    <source>
        <dbReference type="ARBA" id="ARBA00022692"/>
    </source>
</evidence>
<dbReference type="Gene3D" id="1.20.120.220">
    <property type="entry name" value="ATP synthase, F0 complex, subunit A"/>
    <property type="match status" value="1"/>
</dbReference>
<keyword evidence="6" id="KW-0375">Hydrogen ion transport</keyword>
<dbReference type="CDD" id="cd00310">
    <property type="entry name" value="ATP-synt_Fo_a_6"/>
    <property type="match status" value="1"/>
</dbReference>
<keyword evidence="5 12" id="KW-0812">Transmembrane</keyword>
<evidence type="ECO:0000256" key="11">
    <source>
        <dbReference type="RuleBase" id="RU004450"/>
    </source>
</evidence>
<dbReference type="InterPro" id="IPR000568">
    <property type="entry name" value="ATP_synth_F0_asu"/>
</dbReference>
<evidence type="ECO:0000256" key="12">
    <source>
        <dbReference type="SAM" id="Phobius"/>
    </source>
</evidence>
<accession>A0A0C4MWS4</accession>
<evidence type="ECO:0000256" key="6">
    <source>
        <dbReference type="ARBA" id="ARBA00022781"/>
    </source>
</evidence>
<dbReference type="AlphaFoldDB" id="A0A0C4MWS4"/>
<dbReference type="GO" id="GO:0015986">
    <property type="term" value="P:proton motive force-driven ATP synthesis"/>
    <property type="evidence" value="ECO:0007669"/>
    <property type="project" value="InterPro"/>
</dbReference>
<feature type="transmembrane region" description="Helical" evidence="12">
    <location>
        <begin position="159"/>
        <end position="177"/>
    </location>
</feature>
<dbReference type="Pfam" id="PF00119">
    <property type="entry name" value="ATP-synt_A"/>
    <property type="match status" value="1"/>
</dbReference>
<feature type="transmembrane region" description="Helical" evidence="12">
    <location>
        <begin position="25"/>
        <end position="44"/>
    </location>
</feature>
<keyword evidence="10" id="KW-0066">ATP synthesis</keyword>
<dbReference type="RefSeq" id="YP_009121982.1">
    <property type="nucleotide sequence ID" value="NC_026516.1"/>
</dbReference>
<feature type="transmembrane region" description="Helical" evidence="12">
    <location>
        <begin position="130"/>
        <end position="153"/>
    </location>
</feature>
<dbReference type="GO" id="GO:0005743">
    <property type="term" value="C:mitochondrial inner membrane"/>
    <property type="evidence" value="ECO:0007669"/>
    <property type="project" value="UniProtKB-SubCell"/>
</dbReference>
<dbReference type="CTD" id="4508"/>
<comment type="subcellular location">
    <subcellularLocation>
        <location evidence="1">Membrane</location>
        <topology evidence="1">Multi-pass membrane protein</topology>
    </subcellularLocation>
    <subcellularLocation>
        <location evidence="11">Mitochondrion inner membrane</location>
        <topology evidence="11">Multi-pass membrane protein</topology>
    </subcellularLocation>
</comment>
<dbReference type="PRINTS" id="PR00123">
    <property type="entry name" value="ATPASEA"/>
</dbReference>
<dbReference type="InterPro" id="IPR035908">
    <property type="entry name" value="F0_ATP_A_sf"/>
</dbReference>
<evidence type="ECO:0000313" key="13">
    <source>
        <dbReference type="EMBL" id="AIO11157.1"/>
    </source>
</evidence>
<evidence type="ECO:0000256" key="8">
    <source>
        <dbReference type="ARBA" id="ARBA00023065"/>
    </source>
</evidence>
<proteinExistence type="inferred from homology"/>
<comment type="similarity">
    <text evidence="2">Belongs to the ATPase A chain family.</text>
</comment>
<dbReference type="SUPFAM" id="SSF81336">
    <property type="entry name" value="F1F0 ATP synthase subunit A"/>
    <property type="match status" value="1"/>
</dbReference>
<gene>
    <name evidence="13" type="primary">ATP6</name>
</gene>
<sequence length="178" mass="19724">MGVGVSVVWVKGGVKLTKSFESENLWFLFIAMGMLMVWMTDNLLGMFSGVTLSMGYLLVLIIGVMLWVWGEILKENRFGYMTYFSHFSVVGVSGVLGVILPFMEAFSVVIRPLTLSIRLSTNITSGHVMLMMLSLWGGSGVLGGFIVFLWGWLIGLLEFFVSVLQAGIFSLLVVIYLE</sequence>
<feature type="transmembrane region" description="Helical" evidence="12">
    <location>
        <begin position="51"/>
        <end position="69"/>
    </location>
</feature>
<dbReference type="GO" id="GO:0045259">
    <property type="term" value="C:proton-transporting ATP synthase complex"/>
    <property type="evidence" value="ECO:0007669"/>
    <property type="project" value="UniProtKB-KW"/>
</dbReference>
<keyword evidence="9 12" id="KW-0472">Membrane</keyword>
<keyword evidence="4" id="KW-0138">CF(0)</keyword>
<keyword evidence="13" id="KW-0496">Mitochondrion</keyword>
<evidence type="ECO:0000256" key="9">
    <source>
        <dbReference type="ARBA" id="ARBA00023136"/>
    </source>
</evidence>
<evidence type="ECO:0000256" key="10">
    <source>
        <dbReference type="ARBA" id="ARBA00023310"/>
    </source>
</evidence>
<name>A0A0C4MWS4_9BILA</name>
<dbReference type="EMBL" id="KJ869251">
    <property type="protein sequence ID" value="AIO11157.1"/>
    <property type="molecule type" value="Genomic_DNA"/>
</dbReference>
<reference evidence="13" key="1">
    <citation type="journal article" date="2015" name="Parasitol. Int.">
        <title>The complete mitochondrial genome sequence of Southwellina hispida supports monophyly of Palaeacanthocephala (Acanthocephala: Polymorphida).</title>
        <authorList>
            <person name="Gazi M."/>
            <person name="Kim J."/>
            <person name="Park J.K."/>
        </authorList>
    </citation>
    <scope>NUCLEOTIDE SEQUENCE</scope>
</reference>
<keyword evidence="8" id="KW-0406">Ion transport</keyword>
<dbReference type="GO" id="GO:0015078">
    <property type="term" value="F:proton transmembrane transporter activity"/>
    <property type="evidence" value="ECO:0007669"/>
    <property type="project" value="InterPro"/>
</dbReference>